<feature type="compositionally biased region" description="Basic residues" evidence="1">
    <location>
        <begin position="84"/>
        <end position="99"/>
    </location>
</feature>
<reference evidence="4 5" key="1">
    <citation type="submission" date="2024-11" db="EMBL/GenBank/DDBJ databases">
        <title>Chromosome-level genome assembly of the freshwater bivalve Anodonta woodiana.</title>
        <authorList>
            <person name="Chen X."/>
        </authorList>
    </citation>
    <scope>NUCLEOTIDE SEQUENCE [LARGE SCALE GENOMIC DNA]</scope>
    <source>
        <strain evidence="4">MN2024</strain>
        <tissue evidence="4">Gills</tissue>
    </source>
</reference>
<dbReference type="Proteomes" id="UP001634394">
    <property type="component" value="Unassembled WGS sequence"/>
</dbReference>
<keyword evidence="2" id="KW-1133">Transmembrane helix</keyword>
<evidence type="ECO:0000256" key="2">
    <source>
        <dbReference type="SAM" id="Phobius"/>
    </source>
</evidence>
<feature type="compositionally biased region" description="Polar residues" evidence="1">
    <location>
        <begin position="352"/>
        <end position="378"/>
    </location>
</feature>
<protein>
    <recommendedName>
        <fullName evidence="3">CARD domain-containing protein</fullName>
    </recommendedName>
</protein>
<dbReference type="SUPFAM" id="SSF47986">
    <property type="entry name" value="DEATH domain"/>
    <property type="match status" value="1"/>
</dbReference>
<accession>A0ABD3T560</accession>
<evidence type="ECO:0000313" key="4">
    <source>
        <dbReference type="EMBL" id="KAL3831583.1"/>
    </source>
</evidence>
<dbReference type="AlphaFoldDB" id="A0ABD3T560"/>
<evidence type="ECO:0000259" key="3">
    <source>
        <dbReference type="Pfam" id="PF00619"/>
    </source>
</evidence>
<keyword evidence="2" id="KW-0472">Membrane</keyword>
<gene>
    <name evidence="4" type="ORF">ACJMK2_023321</name>
</gene>
<evidence type="ECO:0000313" key="5">
    <source>
        <dbReference type="Proteomes" id="UP001634394"/>
    </source>
</evidence>
<feature type="transmembrane region" description="Helical" evidence="2">
    <location>
        <begin position="727"/>
        <end position="749"/>
    </location>
</feature>
<dbReference type="EMBL" id="JBJQND010000019">
    <property type="protein sequence ID" value="KAL3831583.1"/>
    <property type="molecule type" value="Genomic_DNA"/>
</dbReference>
<feature type="region of interest" description="Disordered" evidence="1">
    <location>
        <begin position="350"/>
        <end position="385"/>
    </location>
</feature>
<feature type="region of interest" description="Disordered" evidence="1">
    <location>
        <begin position="407"/>
        <end position="429"/>
    </location>
</feature>
<feature type="compositionally biased region" description="Polar residues" evidence="1">
    <location>
        <begin position="407"/>
        <end position="420"/>
    </location>
</feature>
<feature type="domain" description="CARD" evidence="3">
    <location>
        <begin position="148"/>
        <end position="229"/>
    </location>
</feature>
<dbReference type="Gene3D" id="1.10.533.10">
    <property type="entry name" value="Death Domain, Fas"/>
    <property type="match status" value="2"/>
</dbReference>
<dbReference type="Pfam" id="PF00619">
    <property type="entry name" value="CARD"/>
    <property type="match status" value="1"/>
</dbReference>
<feature type="region of interest" description="Disordered" evidence="1">
    <location>
        <begin position="71"/>
        <end position="99"/>
    </location>
</feature>
<keyword evidence="2" id="KW-0812">Transmembrane</keyword>
<keyword evidence="5" id="KW-1185">Reference proteome</keyword>
<organism evidence="4 5">
    <name type="scientific">Sinanodonta woodiana</name>
    <name type="common">Chinese pond mussel</name>
    <name type="synonym">Anodonta woodiana</name>
    <dbReference type="NCBI Taxonomy" id="1069815"/>
    <lineage>
        <taxon>Eukaryota</taxon>
        <taxon>Metazoa</taxon>
        <taxon>Spiralia</taxon>
        <taxon>Lophotrochozoa</taxon>
        <taxon>Mollusca</taxon>
        <taxon>Bivalvia</taxon>
        <taxon>Autobranchia</taxon>
        <taxon>Heteroconchia</taxon>
        <taxon>Palaeoheterodonta</taxon>
        <taxon>Unionida</taxon>
        <taxon>Unionoidea</taxon>
        <taxon>Unionidae</taxon>
        <taxon>Unioninae</taxon>
        <taxon>Sinanodonta</taxon>
    </lineage>
</organism>
<dbReference type="InterPro" id="IPR011029">
    <property type="entry name" value="DEATH-like_dom_sf"/>
</dbReference>
<proteinExistence type="predicted"/>
<sequence>MDGPALCTGCERLEKEMKILTAKFESNEQTFVARVQNMEQTFIAMEQTFLKAVQDLHTGLKHSITYRCHHESSSSNSEDIGRDPRKRKLPRLKRRPKSGYRCKKAAEFPNRRKGKKEIMKTNTDATGIVIDGAECEFLGTDKWWLLAEAIREHSVSLVSQLPFDECELSDMLIPDCLTEDETQSIRKLPNRRSKIRSLLCLLAGRDYGVLKKFLAHAKRFDEALVETVWKTFEEKVNIGSFYPPICILCSIKNNVEVSYVIDHLYSRNVVTKKLLQKTACSKSQANESLWDELYEICLNHHDKRAAFTFLAEALEAKGHYKHLSAKLKKSEAIDQLCMCPKLPSVHLEAPVGNSSAPDSSDSPYTSLSIQSTSSFGEDTSNEETMDPTVSTTIHEKLTQETIINGQNCVSNGESGVTSDKASTRRNDSKQENCIVQSLDETRNAVIELSNTTLYNLKDNVNEGCHNAQRTLAAENPQSECLLQDVAGHGSISCVKKTSLERYFESSADASKGNRQEAVNGSPYTTDLKKRCISVKEPASRPNVQTTGPSKPKGLEIDGTNAKRTELSGSSQVLHSLRPPSETSINERSKRVIMRDVNSLIRLRRYGQHNAHKGEIYRINELLGSKSAPESLKNFHFIRCGNVSKSCKSTDSENASSETNSQTSTWKTNIHATVLKDAHLGEVTKCQDDKTSRLRKTTKQGTRHQLTDEATQTLSDLSSQNQTFVNNNFALCLQVFIVFILATLLFIIYLS</sequence>
<feature type="compositionally biased region" description="Basic and acidic residues" evidence="1">
    <location>
        <begin position="552"/>
        <end position="565"/>
    </location>
</feature>
<dbReference type="InterPro" id="IPR001315">
    <property type="entry name" value="CARD"/>
</dbReference>
<feature type="region of interest" description="Disordered" evidence="1">
    <location>
        <begin position="534"/>
        <end position="584"/>
    </location>
</feature>
<comment type="caution">
    <text evidence="4">The sequence shown here is derived from an EMBL/GenBank/DDBJ whole genome shotgun (WGS) entry which is preliminary data.</text>
</comment>
<evidence type="ECO:0000256" key="1">
    <source>
        <dbReference type="SAM" id="MobiDB-lite"/>
    </source>
</evidence>
<name>A0ABD3T560_SINWO</name>